<feature type="region of interest" description="Disordered" evidence="1">
    <location>
        <begin position="1"/>
        <end position="281"/>
    </location>
</feature>
<dbReference type="KEGG" id="tasa:A1Q1_03325"/>
<dbReference type="HOGENOM" id="CLU_500768_0_0_1"/>
<dbReference type="RefSeq" id="XP_014178632.1">
    <property type="nucleotide sequence ID" value="XM_014323157.1"/>
</dbReference>
<protein>
    <submittedName>
        <fullName evidence="2">Alpha-galactosidase</fullName>
    </submittedName>
</protein>
<dbReference type="PRINTS" id="PR01217">
    <property type="entry name" value="PRICHEXTENSN"/>
</dbReference>
<evidence type="ECO:0000313" key="2">
    <source>
        <dbReference type="EMBL" id="EJT47750.1"/>
    </source>
</evidence>
<feature type="compositionally biased region" description="Low complexity" evidence="1">
    <location>
        <begin position="78"/>
        <end position="107"/>
    </location>
</feature>
<comment type="caution">
    <text evidence="2">The sequence shown here is derived from an EMBL/GenBank/DDBJ whole genome shotgun (WGS) entry which is preliminary data.</text>
</comment>
<evidence type="ECO:0000313" key="3">
    <source>
        <dbReference type="Proteomes" id="UP000002748"/>
    </source>
</evidence>
<reference evidence="2 3" key="1">
    <citation type="journal article" date="2012" name="Eukaryot. Cell">
        <title>Draft genome sequence of CBS 2479, the standard type strain of Trichosporon asahii.</title>
        <authorList>
            <person name="Yang R.Y."/>
            <person name="Li H.T."/>
            <person name="Zhu H."/>
            <person name="Zhou G.P."/>
            <person name="Wang M."/>
            <person name="Wang L."/>
        </authorList>
    </citation>
    <scope>NUCLEOTIDE SEQUENCE [LARGE SCALE GENOMIC DNA]</scope>
    <source>
        <strain evidence="3">ATCC 90039 / CBS 2479 / JCM 2466 / KCTC 7840 / NCYC 2677 / UAMH 7654</strain>
    </source>
</reference>
<dbReference type="VEuPathDB" id="FungiDB:A1Q1_03325"/>
<name>J4UAH3_TRIAS</name>
<feature type="compositionally biased region" description="Basic and acidic residues" evidence="1">
    <location>
        <begin position="229"/>
        <end position="242"/>
    </location>
</feature>
<feature type="compositionally biased region" description="Basic residues" evidence="1">
    <location>
        <begin position="1"/>
        <end position="15"/>
    </location>
</feature>
<feature type="compositionally biased region" description="Low complexity" evidence="1">
    <location>
        <begin position="158"/>
        <end position="169"/>
    </location>
</feature>
<evidence type="ECO:0000256" key="1">
    <source>
        <dbReference type="SAM" id="MobiDB-lite"/>
    </source>
</evidence>
<dbReference type="Proteomes" id="UP000002748">
    <property type="component" value="Unassembled WGS sequence"/>
</dbReference>
<organism evidence="2 3">
    <name type="scientific">Trichosporon asahii var. asahii (strain ATCC 90039 / CBS 2479 / JCM 2466 / KCTC 7840 / NBRC 103889/ NCYC 2677 / UAMH 7654)</name>
    <name type="common">Yeast</name>
    <dbReference type="NCBI Taxonomy" id="1186058"/>
    <lineage>
        <taxon>Eukaryota</taxon>
        <taxon>Fungi</taxon>
        <taxon>Dikarya</taxon>
        <taxon>Basidiomycota</taxon>
        <taxon>Agaricomycotina</taxon>
        <taxon>Tremellomycetes</taxon>
        <taxon>Trichosporonales</taxon>
        <taxon>Trichosporonaceae</taxon>
        <taxon>Trichosporon</taxon>
    </lineage>
</organism>
<feature type="compositionally biased region" description="Low complexity" evidence="1">
    <location>
        <begin position="393"/>
        <end position="414"/>
    </location>
</feature>
<feature type="compositionally biased region" description="Low complexity" evidence="1">
    <location>
        <begin position="218"/>
        <end position="228"/>
    </location>
</feature>
<dbReference type="GeneID" id="25986838"/>
<dbReference type="AlphaFoldDB" id="J4UAH3"/>
<feature type="region of interest" description="Disordered" evidence="1">
    <location>
        <begin position="389"/>
        <end position="424"/>
    </location>
</feature>
<gene>
    <name evidence="2" type="ORF">A1Q1_03325</name>
</gene>
<dbReference type="EMBL" id="ALBS01000229">
    <property type="protein sequence ID" value="EJT47750.1"/>
    <property type="molecule type" value="Genomic_DNA"/>
</dbReference>
<accession>J4UAH3</accession>
<sequence length="551" mass="59331">MFLLKRRSSSKHHRASSWGSLLDRPKIPPAPVPEIPTSRLDKEPPCIPELGLLARRNSISGGVEETLTDETQSAESVTPPRASTPAPRPSTPARASSPRPSTPMATPKSAPRPCTPARTPSGEKPSAPSTPHYQKARPSTAEPTPERRMSSPPPRKSSPPSRAAALRKSLLPARKASKMAMPETPKRFKDSISAPTPVPGRTPSMPSIDIGAAASQGSSPPSRRPSIPKSDEEVKPPDRPDRTPTPGCEATATTRRPPAPSYSSDSLRSNEYRLPSASPSDFQRTMERLSLSAVGSRHSVGYGFVPYLPLSESPAPMTPPRVASPPVIATPPSRASTPPIRVHSPPTIRSYVPLPLEPQTTGVSYNEPITRYATPLSVPELPLPQTAEVLTRSTSTASSGSGVPSLSSSLNSCSESDEDLPPLHRPSLAALEADADTEVDPELPPFNALLLLHNDKPGRKPVPRETLWRRASVAGAPPVPPRRRSEGWRLELLRIVRGFDDVATAKEERDVVRKVGDPGLGEREALNVVRMFVDEIHARVRLGERCRGFGL</sequence>
<proteinExistence type="predicted"/>